<dbReference type="InterPro" id="IPR002509">
    <property type="entry name" value="NODB_dom"/>
</dbReference>
<dbReference type="InterPro" id="IPR051398">
    <property type="entry name" value="Polysacch_Deacetylase"/>
</dbReference>
<reference evidence="4 5" key="1">
    <citation type="submission" date="2019-02" db="EMBL/GenBank/DDBJ databases">
        <title>Paenibacillus sp. nov., isolated from surface-sterilized tissue of Thalictrum simplex L.</title>
        <authorList>
            <person name="Tuo L."/>
        </authorList>
    </citation>
    <scope>NUCLEOTIDE SEQUENCE [LARGE SCALE GENOMIC DNA]</scope>
    <source>
        <strain evidence="4 5">N2SHLJ1</strain>
    </source>
</reference>
<protein>
    <submittedName>
        <fullName evidence="4">Polysaccharide deacetylase family protein</fullName>
    </submittedName>
</protein>
<dbReference type="Proteomes" id="UP000293142">
    <property type="component" value="Unassembled WGS sequence"/>
</dbReference>
<evidence type="ECO:0000256" key="1">
    <source>
        <dbReference type="ARBA" id="ARBA00004613"/>
    </source>
</evidence>
<comment type="caution">
    <text evidence="4">The sequence shown here is derived from an EMBL/GenBank/DDBJ whole genome shotgun (WGS) entry which is preliminary data.</text>
</comment>
<keyword evidence="2" id="KW-0732">Signal</keyword>
<evidence type="ECO:0000313" key="4">
    <source>
        <dbReference type="EMBL" id="TBL75029.1"/>
    </source>
</evidence>
<dbReference type="Pfam" id="PF01522">
    <property type="entry name" value="Polysacc_deac_1"/>
    <property type="match status" value="1"/>
</dbReference>
<dbReference type="AlphaFoldDB" id="A0A4V2J3R3"/>
<dbReference type="PROSITE" id="PS51677">
    <property type="entry name" value="NODB"/>
    <property type="match status" value="1"/>
</dbReference>
<dbReference type="InterPro" id="IPR011330">
    <property type="entry name" value="Glyco_hydro/deAcase_b/a-brl"/>
</dbReference>
<dbReference type="GO" id="GO:0016810">
    <property type="term" value="F:hydrolase activity, acting on carbon-nitrogen (but not peptide) bonds"/>
    <property type="evidence" value="ECO:0007669"/>
    <property type="project" value="InterPro"/>
</dbReference>
<dbReference type="OrthoDB" id="9778320at2"/>
<dbReference type="SUPFAM" id="SSF88713">
    <property type="entry name" value="Glycoside hydrolase/deacetylase"/>
    <property type="match status" value="1"/>
</dbReference>
<comment type="subcellular location">
    <subcellularLocation>
        <location evidence="1">Secreted</location>
    </subcellularLocation>
</comment>
<feature type="domain" description="NodB homology" evidence="3">
    <location>
        <begin position="91"/>
        <end position="322"/>
    </location>
</feature>
<evidence type="ECO:0000259" key="3">
    <source>
        <dbReference type="PROSITE" id="PS51677"/>
    </source>
</evidence>
<evidence type="ECO:0000313" key="5">
    <source>
        <dbReference type="Proteomes" id="UP000293142"/>
    </source>
</evidence>
<dbReference type="GO" id="GO:0005576">
    <property type="term" value="C:extracellular region"/>
    <property type="evidence" value="ECO:0007669"/>
    <property type="project" value="UniProtKB-SubCell"/>
</dbReference>
<dbReference type="PANTHER" id="PTHR34216">
    <property type="match status" value="1"/>
</dbReference>
<keyword evidence="5" id="KW-1185">Reference proteome</keyword>
<dbReference type="GO" id="GO:0005975">
    <property type="term" value="P:carbohydrate metabolic process"/>
    <property type="evidence" value="ECO:0007669"/>
    <property type="project" value="InterPro"/>
</dbReference>
<gene>
    <name evidence="4" type="ORF">EYB31_23740</name>
</gene>
<dbReference type="CDD" id="cd10918">
    <property type="entry name" value="CE4_NodB_like_5s_6s"/>
    <property type="match status" value="1"/>
</dbReference>
<dbReference type="EMBL" id="SIRE01000018">
    <property type="protein sequence ID" value="TBL75029.1"/>
    <property type="molecule type" value="Genomic_DNA"/>
</dbReference>
<organism evidence="4 5">
    <name type="scientific">Paenibacillus thalictri</name>
    <dbReference type="NCBI Taxonomy" id="2527873"/>
    <lineage>
        <taxon>Bacteria</taxon>
        <taxon>Bacillati</taxon>
        <taxon>Bacillota</taxon>
        <taxon>Bacilli</taxon>
        <taxon>Bacillales</taxon>
        <taxon>Paenibacillaceae</taxon>
        <taxon>Paenibacillus</taxon>
    </lineage>
</organism>
<proteinExistence type="predicted"/>
<dbReference type="PANTHER" id="PTHR34216:SF3">
    <property type="entry name" value="POLY-BETA-1,6-N-ACETYL-D-GLUCOSAMINE N-DEACETYLASE"/>
    <property type="match status" value="1"/>
</dbReference>
<accession>A0A4V2J3R3</accession>
<sequence>MIKIIWKAVLLCIIGVGVLVPTLSAAKTNVMYKDQVAVIMYHHIDDYAQSSGTITTKLFNDQLVYLRNKGYQFITLNQFKEFMAGSSVPHNAVLVTFDDGYESFYINAYPILKAMRIPAVNFVITGDLENPLASYIPSLSKDEIVEMTNDTNFIDTQCHTNAFHNKFPDGSAMLVGRMLVNGSPETPDQYKQRVVKDTQACVSKLSELYDEPIDSYAYPYGIYDKTALTYIMQGGMKYAFTILPEMATRRLDPMQIPRINAGNSAITPEGLHNSIMRRVVATDHPYQEVELGVVMPQLGGKASMDKEGNISIQYQNKVWTGKANSQKLVSAGNTLTLIKPLTIKNNKFMIGFDDLQNTLGVPLVYNPNVQSFSVQQTPVVK</sequence>
<dbReference type="RefSeq" id="WP_131015924.1">
    <property type="nucleotide sequence ID" value="NZ_SIRE01000018.1"/>
</dbReference>
<name>A0A4V2J3R3_9BACL</name>
<evidence type="ECO:0000256" key="2">
    <source>
        <dbReference type="ARBA" id="ARBA00022729"/>
    </source>
</evidence>
<dbReference type="Gene3D" id="3.20.20.370">
    <property type="entry name" value="Glycoside hydrolase/deacetylase"/>
    <property type="match status" value="1"/>
</dbReference>